<dbReference type="EMBL" id="BAABHJ010000040">
    <property type="protein sequence ID" value="GAA4617645.1"/>
    <property type="molecule type" value="Genomic_DNA"/>
</dbReference>
<gene>
    <name evidence="1" type="ORF">GCM10023195_78880</name>
</gene>
<sequence length="246" mass="27685">MGANSEALRERLEGGVISAAWSAETRARAFLDAGREMLGWFTWVPSGLDWASGRVSTQLPGHPKNGFLTWLIEDGPEPGPSDTMNCWEAVMYTAYRAGFVDKAWLKQIHVNAHDAATAARYGRRYYTSLLEQVCPGPRSRIEVDPKTRISTPGIPAGCVIFMDGANHVVVSRGTRDRGHQQVLSHWGWRMQETTLDKLIEWDDIIRAMKALDEMPAVLLARNPNIPVFRPRVIEFGTPLWMLRDVR</sequence>
<evidence type="ECO:0000313" key="2">
    <source>
        <dbReference type="Proteomes" id="UP001500212"/>
    </source>
</evidence>
<name>A0ABP8TY59_9ACTN</name>
<evidence type="ECO:0000313" key="1">
    <source>
        <dbReference type="EMBL" id="GAA4617645.1"/>
    </source>
</evidence>
<organism evidence="1 2">
    <name type="scientific">Actinoallomurus liliacearum</name>
    <dbReference type="NCBI Taxonomy" id="1080073"/>
    <lineage>
        <taxon>Bacteria</taxon>
        <taxon>Bacillati</taxon>
        <taxon>Actinomycetota</taxon>
        <taxon>Actinomycetes</taxon>
        <taxon>Streptosporangiales</taxon>
        <taxon>Thermomonosporaceae</taxon>
        <taxon>Actinoallomurus</taxon>
    </lineage>
</organism>
<comment type="caution">
    <text evidence="1">The sequence shown here is derived from an EMBL/GenBank/DDBJ whole genome shotgun (WGS) entry which is preliminary data.</text>
</comment>
<dbReference type="RefSeq" id="WP_345365882.1">
    <property type="nucleotide sequence ID" value="NZ_BAABHJ010000040.1"/>
</dbReference>
<protein>
    <submittedName>
        <fullName evidence="1">Uncharacterized protein</fullName>
    </submittedName>
</protein>
<reference evidence="2" key="1">
    <citation type="journal article" date="2019" name="Int. J. Syst. Evol. Microbiol.">
        <title>The Global Catalogue of Microorganisms (GCM) 10K type strain sequencing project: providing services to taxonomists for standard genome sequencing and annotation.</title>
        <authorList>
            <consortium name="The Broad Institute Genomics Platform"/>
            <consortium name="The Broad Institute Genome Sequencing Center for Infectious Disease"/>
            <person name="Wu L."/>
            <person name="Ma J."/>
        </authorList>
    </citation>
    <scope>NUCLEOTIDE SEQUENCE [LARGE SCALE GENOMIC DNA]</scope>
    <source>
        <strain evidence="2">JCM 17938</strain>
    </source>
</reference>
<proteinExistence type="predicted"/>
<dbReference type="Proteomes" id="UP001500212">
    <property type="component" value="Unassembled WGS sequence"/>
</dbReference>
<keyword evidence="2" id="KW-1185">Reference proteome</keyword>
<accession>A0ABP8TY59</accession>